<evidence type="ECO:0000313" key="3">
    <source>
        <dbReference type="EMBL" id="MFD0750701.1"/>
    </source>
</evidence>
<protein>
    <submittedName>
        <fullName evidence="3">Uncharacterized protein</fullName>
    </submittedName>
</protein>
<evidence type="ECO:0000313" key="4">
    <source>
        <dbReference type="Proteomes" id="UP001596958"/>
    </source>
</evidence>
<feature type="compositionally biased region" description="Basic and acidic residues" evidence="1">
    <location>
        <begin position="87"/>
        <end position="108"/>
    </location>
</feature>
<keyword evidence="4" id="KW-1185">Reference proteome</keyword>
<proteinExistence type="predicted"/>
<feature type="region of interest" description="Disordered" evidence="1">
    <location>
        <begin position="48"/>
        <end position="108"/>
    </location>
</feature>
<feature type="signal peptide" evidence="2">
    <location>
        <begin position="1"/>
        <end position="21"/>
    </location>
</feature>
<dbReference type="Proteomes" id="UP001596958">
    <property type="component" value="Unassembled WGS sequence"/>
</dbReference>
<evidence type="ECO:0000256" key="1">
    <source>
        <dbReference type="SAM" id="MobiDB-lite"/>
    </source>
</evidence>
<reference evidence="4" key="1">
    <citation type="journal article" date="2019" name="Int. J. Syst. Evol. Microbiol.">
        <title>The Global Catalogue of Microorganisms (GCM) 10K type strain sequencing project: providing services to taxonomists for standard genome sequencing and annotation.</title>
        <authorList>
            <consortium name="The Broad Institute Genomics Platform"/>
            <consortium name="The Broad Institute Genome Sequencing Center for Infectious Disease"/>
            <person name="Wu L."/>
            <person name="Ma J."/>
        </authorList>
    </citation>
    <scope>NUCLEOTIDE SEQUENCE [LARGE SCALE GENOMIC DNA]</scope>
    <source>
        <strain evidence="4">CCUG 63418</strain>
    </source>
</reference>
<name>A0ABW2YW62_9SPHI</name>
<sequence length="108" mass="12482">MMRWFVYIVLFLLIAPTASSAKLINSAAKVPPITRRYYVTHNLPLADTIIKKHPPDEDEKNKIKEISKAKRQSKPEKIDNAGNQPKPQRERRPEGMERPPEIPRRNGN</sequence>
<organism evidence="3 4">
    <name type="scientific">Mucilaginibacter calamicampi</name>
    <dbReference type="NCBI Taxonomy" id="1302352"/>
    <lineage>
        <taxon>Bacteria</taxon>
        <taxon>Pseudomonadati</taxon>
        <taxon>Bacteroidota</taxon>
        <taxon>Sphingobacteriia</taxon>
        <taxon>Sphingobacteriales</taxon>
        <taxon>Sphingobacteriaceae</taxon>
        <taxon>Mucilaginibacter</taxon>
    </lineage>
</organism>
<comment type="caution">
    <text evidence="3">The sequence shown here is derived from an EMBL/GenBank/DDBJ whole genome shotgun (WGS) entry which is preliminary data.</text>
</comment>
<dbReference type="EMBL" id="JBHTHU010000006">
    <property type="protein sequence ID" value="MFD0750701.1"/>
    <property type="molecule type" value="Genomic_DNA"/>
</dbReference>
<feature type="compositionally biased region" description="Basic and acidic residues" evidence="1">
    <location>
        <begin position="49"/>
        <end position="79"/>
    </location>
</feature>
<feature type="chain" id="PRO_5047186821" evidence="2">
    <location>
        <begin position="22"/>
        <end position="108"/>
    </location>
</feature>
<dbReference type="RefSeq" id="WP_377100190.1">
    <property type="nucleotide sequence ID" value="NZ_JBHTHU010000006.1"/>
</dbReference>
<keyword evidence="2" id="KW-0732">Signal</keyword>
<accession>A0ABW2YW62</accession>
<evidence type="ECO:0000256" key="2">
    <source>
        <dbReference type="SAM" id="SignalP"/>
    </source>
</evidence>
<gene>
    <name evidence="3" type="ORF">ACFQZS_11140</name>
</gene>